<evidence type="ECO:0000259" key="2">
    <source>
        <dbReference type="Pfam" id="PF04851"/>
    </source>
</evidence>
<feature type="domain" description="Helicase/UvrB N-terminal" evidence="2">
    <location>
        <begin position="7"/>
        <end position="210"/>
    </location>
</feature>
<dbReference type="EMBL" id="FNRF01000001">
    <property type="protein sequence ID" value="SEA02691.1"/>
    <property type="molecule type" value="Genomic_DNA"/>
</dbReference>
<dbReference type="InterPro" id="IPR006935">
    <property type="entry name" value="Helicase/UvrB_N"/>
</dbReference>
<dbReference type="SUPFAM" id="SSF52540">
    <property type="entry name" value="P-loop containing nucleoside triphosphate hydrolases"/>
    <property type="match status" value="2"/>
</dbReference>
<dbReference type="Pfam" id="PF04851">
    <property type="entry name" value="ResIII"/>
    <property type="match status" value="1"/>
</dbReference>
<evidence type="ECO:0000256" key="1">
    <source>
        <dbReference type="SAM" id="MobiDB-lite"/>
    </source>
</evidence>
<gene>
    <name evidence="3" type="ORF">SAMN05216462_0356</name>
</gene>
<dbReference type="GO" id="GO:0005524">
    <property type="term" value="F:ATP binding"/>
    <property type="evidence" value="ECO:0007669"/>
    <property type="project" value="InterPro"/>
</dbReference>
<evidence type="ECO:0000313" key="4">
    <source>
        <dbReference type="Proteomes" id="UP000182257"/>
    </source>
</evidence>
<dbReference type="AlphaFoldDB" id="A0A1H3XUY9"/>
<reference evidence="3 4" key="1">
    <citation type="submission" date="2016-10" db="EMBL/GenBank/DDBJ databases">
        <authorList>
            <person name="de Groot N.N."/>
        </authorList>
    </citation>
    <scope>NUCLEOTIDE SEQUENCE [LARGE SCALE GENOMIC DNA]</scope>
    <source>
        <strain evidence="3 4">D31d</strain>
    </source>
</reference>
<accession>A0A1H3XUY9</accession>
<feature type="region of interest" description="Disordered" evidence="1">
    <location>
        <begin position="464"/>
        <end position="537"/>
    </location>
</feature>
<dbReference type="Gene3D" id="3.40.50.300">
    <property type="entry name" value="P-loop containing nucleotide triphosphate hydrolases"/>
    <property type="match status" value="2"/>
</dbReference>
<name>A0A1H3XUY9_XYLRU</name>
<proteinExistence type="predicted"/>
<feature type="compositionally biased region" description="Low complexity" evidence="1">
    <location>
        <begin position="475"/>
        <end position="485"/>
    </location>
</feature>
<dbReference type="GO" id="GO:0016787">
    <property type="term" value="F:hydrolase activity"/>
    <property type="evidence" value="ECO:0007669"/>
    <property type="project" value="InterPro"/>
</dbReference>
<dbReference type="InterPro" id="IPR027417">
    <property type="entry name" value="P-loop_NTPase"/>
</dbReference>
<feature type="compositionally biased region" description="Polar residues" evidence="1">
    <location>
        <begin position="486"/>
        <end position="513"/>
    </location>
</feature>
<protein>
    <submittedName>
        <fullName evidence="3">Type III restriction enzyme</fullName>
    </submittedName>
</protein>
<sequence length="942" mass="106917">MNIALKPFQKQRMLELRKVAAMAQMNWQHFGQKQIISFTAPTGAGKTIMMASFIEAMMCGDEEGMMAPMPETIFIWLSDAPELNEQSRQKMIKFCDRLVLNQLVTLDDSFRGDKLELGKIYFLNTQKLNKTSKMTNTGDGRDWTIWEVIENTIEEYGKHLVLIIDEAHRGAKTNQTTIMQKFVKGFEDKAENQKLQALPFIIGMSATPERFNSLAGASLSTLSKVVVTPKEVRDSGLLKDKIEIHFPEESVINKNIAVLQAAADEWKDKCLHWYNYTEKQHYQNVCPIFVVQVEPAVGNKISATDLDECIREIERRTGENFVEGEVVHAFGDAGTIPINGIDVPYCSPSSINDDRKIKVVLFKEALSTGWDCPRAEAMMSYRVAKDATYIAQLLGRMIRTPQRMRIEVDESLNYVHLYLPHFDENTVEEVVKKLTEEEGGALPTDVEAIRGGNKTSVVMTTKRPVAHVQPSNQAGSTQSTSSGSTVHQPVNQVQNTPGSESTKPQTTIPQQPATVVRDDGEHQSSHGGHQSSEPNDKQPEMELFVENGENPSQESQDPYEAVKDAINNAEILTYEVKTVAVNKNYVRSLFEMARLGDMTGMDEKFAAVDKVKDDIARLIHNFISELKAKGEYEALVDKALEFQLNTISVELYKSGSSYDVQQGPDLFSRTDAGLQRQYFNAEILLCGEGVGQRYADNYETDDYASMYDVILYVADSHQTDIRMDYAKEEFNRLADLYRPKSKNIPEKDRQRYNSLVTMGSTISKHLFHLPETINVDLDNEGETCTDHLFVNADGTATFNLKGWEPITLEEERKNPYFVCWLRNQDRKPWALCIPYDYGGETHRMFPDFLIIRKNEYGNYEYGLLEPHRDDKKDNLAKAKGLVKYVQACPNVDRVQMLRKMKTSSGEKMLRLEFTRLSVQEKVMKCVEESDFDKVFNAEGGYE</sequence>
<dbReference type="GO" id="GO:0003677">
    <property type="term" value="F:DNA binding"/>
    <property type="evidence" value="ECO:0007669"/>
    <property type="project" value="InterPro"/>
</dbReference>
<dbReference type="RefSeq" id="WP_074759962.1">
    <property type="nucleotide sequence ID" value="NZ_FNRF01000001.1"/>
</dbReference>
<dbReference type="OrthoDB" id="9804145at2"/>
<organism evidence="3 4">
    <name type="scientific">Xylanibacter ruminicola</name>
    <name type="common">Prevotella ruminicola</name>
    <dbReference type="NCBI Taxonomy" id="839"/>
    <lineage>
        <taxon>Bacteria</taxon>
        <taxon>Pseudomonadati</taxon>
        <taxon>Bacteroidota</taxon>
        <taxon>Bacteroidia</taxon>
        <taxon>Bacteroidales</taxon>
        <taxon>Prevotellaceae</taxon>
        <taxon>Xylanibacter</taxon>
    </lineage>
</organism>
<dbReference type="Proteomes" id="UP000182257">
    <property type="component" value="Unassembled WGS sequence"/>
</dbReference>
<evidence type="ECO:0000313" key="3">
    <source>
        <dbReference type="EMBL" id="SEA02691.1"/>
    </source>
</evidence>